<dbReference type="PANTHER" id="PTHR33507">
    <property type="entry name" value="INNER MEMBRANE PROTEIN YBBJ"/>
    <property type="match status" value="1"/>
</dbReference>
<dbReference type="Pfam" id="PF01957">
    <property type="entry name" value="NfeD"/>
    <property type="match status" value="1"/>
</dbReference>
<evidence type="ECO:0000256" key="1">
    <source>
        <dbReference type="ARBA" id="ARBA00004141"/>
    </source>
</evidence>
<keyword evidence="2 5" id="KW-0812">Transmembrane</keyword>
<evidence type="ECO:0000313" key="7">
    <source>
        <dbReference type="EMBL" id="QGZ94536.1"/>
    </source>
</evidence>
<sequence>MDSLISLLTSLGPQHWVILGLILLIAEMASGTTYLLWPAVAAFITALVAWLAPTGWIAEIALFAVLILALTYFGHPLVKRFRNDGVANGLNERAASLVGVRGVVANFANGAGAVKVQDTVWRVLSDDALEAGQEVEITAVDGPTLRVKRV</sequence>
<reference evidence="8" key="1">
    <citation type="submission" date="2019-12" db="EMBL/GenBank/DDBJ databases">
        <title>Complete genome of Terracaulis silvestris 0127_4.</title>
        <authorList>
            <person name="Vieira S."/>
            <person name="Riedel T."/>
            <person name="Sproer C."/>
            <person name="Pascual J."/>
            <person name="Boedeker C."/>
            <person name="Overmann J."/>
        </authorList>
    </citation>
    <scope>NUCLEOTIDE SEQUENCE [LARGE SCALE GENOMIC DNA]</scope>
    <source>
        <strain evidence="8">0127_4</strain>
    </source>
</reference>
<accession>A0A6I6MMP1</accession>
<dbReference type="InterPro" id="IPR052165">
    <property type="entry name" value="Membrane_assoc_protease"/>
</dbReference>
<evidence type="ECO:0000256" key="4">
    <source>
        <dbReference type="ARBA" id="ARBA00023136"/>
    </source>
</evidence>
<feature type="transmembrane region" description="Helical" evidence="5">
    <location>
        <begin position="6"/>
        <end position="26"/>
    </location>
</feature>
<dbReference type="InterPro" id="IPR012340">
    <property type="entry name" value="NA-bd_OB-fold"/>
</dbReference>
<name>A0A6I6MMP1_9CAUL</name>
<organism evidence="7 8">
    <name type="scientific">Terricaulis silvestris</name>
    <dbReference type="NCBI Taxonomy" id="2686094"/>
    <lineage>
        <taxon>Bacteria</taxon>
        <taxon>Pseudomonadati</taxon>
        <taxon>Pseudomonadota</taxon>
        <taxon>Alphaproteobacteria</taxon>
        <taxon>Caulobacterales</taxon>
        <taxon>Caulobacteraceae</taxon>
        <taxon>Terricaulis</taxon>
    </lineage>
</organism>
<dbReference type="SUPFAM" id="SSF141322">
    <property type="entry name" value="NfeD domain-like"/>
    <property type="match status" value="1"/>
</dbReference>
<evidence type="ECO:0000259" key="6">
    <source>
        <dbReference type="Pfam" id="PF01957"/>
    </source>
</evidence>
<dbReference type="EMBL" id="CP047045">
    <property type="protein sequence ID" value="QGZ94536.1"/>
    <property type="molecule type" value="Genomic_DNA"/>
</dbReference>
<evidence type="ECO:0000256" key="5">
    <source>
        <dbReference type="SAM" id="Phobius"/>
    </source>
</evidence>
<dbReference type="Gene3D" id="2.40.50.140">
    <property type="entry name" value="Nucleic acid-binding proteins"/>
    <property type="match status" value="1"/>
</dbReference>
<feature type="domain" description="NfeD-like C-terminal" evidence="6">
    <location>
        <begin position="95"/>
        <end position="149"/>
    </location>
</feature>
<dbReference type="RefSeq" id="WP_158765469.1">
    <property type="nucleotide sequence ID" value="NZ_CP047045.1"/>
</dbReference>
<dbReference type="InterPro" id="IPR002810">
    <property type="entry name" value="NfeD-like_C"/>
</dbReference>
<proteinExistence type="predicted"/>
<dbReference type="KEGG" id="tsv:DSM104635_01355"/>
<evidence type="ECO:0000256" key="2">
    <source>
        <dbReference type="ARBA" id="ARBA00022692"/>
    </source>
</evidence>
<keyword evidence="3 5" id="KW-1133">Transmembrane helix</keyword>
<dbReference type="GO" id="GO:0005886">
    <property type="term" value="C:plasma membrane"/>
    <property type="evidence" value="ECO:0007669"/>
    <property type="project" value="TreeGrafter"/>
</dbReference>
<evidence type="ECO:0000313" key="8">
    <source>
        <dbReference type="Proteomes" id="UP000431269"/>
    </source>
</evidence>
<comment type="subcellular location">
    <subcellularLocation>
        <location evidence="1">Membrane</location>
        <topology evidence="1">Multi-pass membrane protein</topology>
    </subcellularLocation>
</comment>
<keyword evidence="4 5" id="KW-0472">Membrane</keyword>
<dbReference type="AlphaFoldDB" id="A0A6I6MMP1"/>
<gene>
    <name evidence="7" type="primary">ybbJ</name>
    <name evidence="7" type="ORF">DSM104635_01355</name>
</gene>
<feature type="transmembrane region" description="Helical" evidence="5">
    <location>
        <begin position="33"/>
        <end position="50"/>
    </location>
</feature>
<evidence type="ECO:0000256" key="3">
    <source>
        <dbReference type="ARBA" id="ARBA00022989"/>
    </source>
</evidence>
<dbReference type="Proteomes" id="UP000431269">
    <property type="component" value="Chromosome"/>
</dbReference>
<keyword evidence="8" id="KW-1185">Reference proteome</keyword>
<dbReference type="PANTHER" id="PTHR33507:SF3">
    <property type="entry name" value="INNER MEMBRANE PROTEIN YBBJ"/>
    <property type="match status" value="1"/>
</dbReference>
<protein>
    <submittedName>
        <fullName evidence="7">Inner membrane protein YbbJ</fullName>
    </submittedName>
</protein>
<feature type="transmembrane region" description="Helical" evidence="5">
    <location>
        <begin position="56"/>
        <end position="73"/>
    </location>
</feature>